<reference evidence="4 5" key="1">
    <citation type="journal article" date="2010" name="Nat. Biotechnol.">
        <title>Genome sequence of the model mushroom Schizophyllum commune.</title>
        <authorList>
            <person name="Ohm R.A."/>
            <person name="de Jong J.F."/>
            <person name="Lugones L.G."/>
            <person name="Aerts A."/>
            <person name="Kothe E."/>
            <person name="Stajich J.E."/>
            <person name="de Vries R.P."/>
            <person name="Record E."/>
            <person name="Levasseur A."/>
            <person name="Baker S.E."/>
            <person name="Bartholomew K.A."/>
            <person name="Coutinho P.M."/>
            <person name="Erdmann S."/>
            <person name="Fowler T.J."/>
            <person name="Gathman A.C."/>
            <person name="Lombard V."/>
            <person name="Henrissat B."/>
            <person name="Knabe N."/>
            <person name="Kuees U."/>
            <person name="Lilly W.W."/>
            <person name="Lindquist E."/>
            <person name="Lucas S."/>
            <person name="Magnuson J.K."/>
            <person name="Piumi F."/>
            <person name="Raudaskoski M."/>
            <person name="Salamov A."/>
            <person name="Schmutz J."/>
            <person name="Schwarze F.W.M.R."/>
            <person name="vanKuyk P.A."/>
            <person name="Horton J.S."/>
            <person name="Grigoriev I.V."/>
            <person name="Woesten H.A.B."/>
        </authorList>
    </citation>
    <scope>NUCLEOTIDE SEQUENCE [LARGE SCALE GENOMIC DNA]</scope>
    <source>
        <strain evidence="5">H4-8 / FGSC 9210</strain>
    </source>
</reference>
<organism evidence="5">
    <name type="scientific">Schizophyllum commune (strain H4-8 / FGSC 9210)</name>
    <name type="common">Split gill fungus</name>
    <dbReference type="NCBI Taxonomy" id="578458"/>
    <lineage>
        <taxon>Eukaryota</taxon>
        <taxon>Fungi</taxon>
        <taxon>Dikarya</taxon>
        <taxon>Basidiomycota</taxon>
        <taxon>Agaricomycotina</taxon>
        <taxon>Agaricomycetes</taxon>
        <taxon>Agaricomycetidae</taxon>
        <taxon>Agaricales</taxon>
        <taxon>Schizophyllaceae</taxon>
        <taxon>Schizophyllum</taxon>
    </lineage>
</organism>
<dbReference type="InterPro" id="IPR002347">
    <property type="entry name" value="SDR_fam"/>
</dbReference>
<name>D8Q098_SCHCM</name>
<dbReference type="CDD" id="cd05325">
    <property type="entry name" value="carb_red_sniffer_like_SDR_c"/>
    <property type="match status" value="1"/>
</dbReference>
<evidence type="ECO:0000313" key="5">
    <source>
        <dbReference type="Proteomes" id="UP000007431"/>
    </source>
</evidence>
<evidence type="ECO:0000256" key="2">
    <source>
        <dbReference type="ARBA" id="ARBA00022857"/>
    </source>
</evidence>
<dbReference type="InterPro" id="IPR020904">
    <property type="entry name" value="Sc_DH/Rdtase_CS"/>
</dbReference>
<dbReference type="KEGG" id="scm:SCHCO_02685640"/>
<dbReference type="PROSITE" id="PS00061">
    <property type="entry name" value="ADH_SHORT"/>
    <property type="match status" value="1"/>
</dbReference>
<accession>D8Q098</accession>
<sequence>MSAQTVYLVSGANRGFGLGLVKVLLERPNVLVFAGARDPDSAASLKELKDSNPDKLHIVKLVSADKNNNAAAAEEIGRVAGRLDIVIANAGISNCFEGGLTMPAEEMTRHFDINVNGPLLLFQATYDVLKKSSDPKFVAISSVVGSIAAGGTNFDGGFYAYGTSKAALNWVVRKLHHDFEDFVIFPMNPGALDTDMATVTVANEPWLQNALPQLSKPEDNARKCLEQIEKATRETAGGKFLDVEENTTLPW</sequence>
<dbReference type="InParanoid" id="D8Q098"/>
<keyword evidence="2" id="KW-0521">NADP</keyword>
<evidence type="ECO:0000256" key="3">
    <source>
        <dbReference type="ARBA" id="ARBA00023002"/>
    </source>
</evidence>
<dbReference type="InterPro" id="IPR036291">
    <property type="entry name" value="NAD(P)-bd_dom_sf"/>
</dbReference>
<dbReference type="SUPFAM" id="SSF51735">
    <property type="entry name" value="NAD(P)-binding Rossmann-fold domains"/>
    <property type="match status" value="1"/>
</dbReference>
<dbReference type="HOGENOM" id="CLU_010194_9_1_1"/>
<keyword evidence="5" id="KW-1185">Reference proteome</keyword>
<dbReference type="Pfam" id="PF00106">
    <property type="entry name" value="adh_short"/>
    <property type="match status" value="1"/>
</dbReference>
<dbReference type="OrthoDB" id="9876299at2759"/>
<dbReference type="Gene3D" id="3.40.50.720">
    <property type="entry name" value="NAD(P)-binding Rossmann-like Domain"/>
    <property type="match status" value="1"/>
</dbReference>
<dbReference type="EMBL" id="GL377304">
    <property type="protein sequence ID" value="EFI99575.1"/>
    <property type="molecule type" value="Genomic_DNA"/>
</dbReference>
<dbReference type="AlphaFoldDB" id="D8Q098"/>
<dbReference type="Proteomes" id="UP000007431">
    <property type="component" value="Unassembled WGS sequence"/>
</dbReference>
<dbReference type="GO" id="GO:0005737">
    <property type="term" value="C:cytoplasm"/>
    <property type="evidence" value="ECO:0007669"/>
    <property type="project" value="TreeGrafter"/>
</dbReference>
<keyword evidence="3" id="KW-0560">Oxidoreductase</keyword>
<gene>
    <name evidence="4" type="ORF">SCHCODRAFT_233502</name>
</gene>
<dbReference type="OMA" id="HLEVNTI"/>
<dbReference type="InterPro" id="IPR051468">
    <property type="entry name" value="Fungal_SecMetab_SDRs"/>
</dbReference>
<evidence type="ECO:0008006" key="6">
    <source>
        <dbReference type="Google" id="ProtNLM"/>
    </source>
</evidence>
<dbReference type="PANTHER" id="PTHR43544">
    <property type="entry name" value="SHORT-CHAIN DEHYDROGENASE/REDUCTASE"/>
    <property type="match status" value="1"/>
</dbReference>
<comment type="similarity">
    <text evidence="1">Belongs to the short-chain dehydrogenases/reductases (SDR) family.</text>
</comment>
<proteinExistence type="inferred from homology"/>
<dbReference type="FunCoup" id="D8Q098">
    <property type="interactions" value="136"/>
</dbReference>
<protein>
    <recommendedName>
        <fullName evidence="6">NAD(P)-binding protein</fullName>
    </recommendedName>
</protein>
<evidence type="ECO:0000313" key="4">
    <source>
        <dbReference type="EMBL" id="EFI99575.1"/>
    </source>
</evidence>
<dbReference type="RefSeq" id="XP_003034478.1">
    <property type="nucleotide sequence ID" value="XM_003034432.1"/>
</dbReference>
<evidence type="ECO:0000256" key="1">
    <source>
        <dbReference type="ARBA" id="ARBA00006484"/>
    </source>
</evidence>
<dbReference type="GO" id="GO:0016491">
    <property type="term" value="F:oxidoreductase activity"/>
    <property type="evidence" value="ECO:0007669"/>
    <property type="project" value="UniProtKB-KW"/>
</dbReference>
<dbReference type="PRINTS" id="PR00081">
    <property type="entry name" value="GDHRDH"/>
</dbReference>
<dbReference type="PANTHER" id="PTHR43544:SF7">
    <property type="entry name" value="NADB-LER2"/>
    <property type="match status" value="1"/>
</dbReference>
<dbReference type="GeneID" id="9586467"/>
<dbReference type="VEuPathDB" id="FungiDB:SCHCODRAFT_02685640"/>
<dbReference type="eggNOG" id="KOG1611">
    <property type="taxonomic scope" value="Eukaryota"/>
</dbReference>